<keyword evidence="1" id="KW-0805">Transcription regulation</keyword>
<dbReference type="SUPFAM" id="SSF46785">
    <property type="entry name" value="Winged helix' DNA-binding domain"/>
    <property type="match status" value="1"/>
</dbReference>
<dbReference type="HOGENOM" id="CLU_083287_10_0_11"/>
<dbReference type="EMBL" id="CP000481">
    <property type="protein sequence ID" value="ABK52120.1"/>
    <property type="molecule type" value="Genomic_DNA"/>
</dbReference>
<dbReference type="PROSITE" id="PS01117">
    <property type="entry name" value="HTH_MARR_1"/>
    <property type="match status" value="1"/>
</dbReference>
<dbReference type="GO" id="GO:0003700">
    <property type="term" value="F:DNA-binding transcription factor activity"/>
    <property type="evidence" value="ECO:0007669"/>
    <property type="project" value="InterPro"/>
</dbReference>
<dbReference type="eggNOG" id="COG1846">
    <property type="taxonomic scope" value="Bacteria"/>
</dbReference>
<organism evidence="5 6">
    <name type="scientific">Acidothermus cellulolyticus (strain ATCC 43068 / DSM 8971 / 11B)</name>
    <dbReference type="NCBI Taxonomy" id="351607"/>
    <lineage>
        <taxon>Bacteria</taxon>
        <taxon>Bacillati</taxon>
        <taxon>Actinomycetota</taxon>
        <taxon>Actinomycetes</taxon>
        <taxon>Acidothermales</taxon>
        <taxon>Acidothermaceae</taxon>
        <taxon>Acidothermus</taxon>
    </lineage>
</organism>
<sequence>MRGTRQRARAVPAPRTTRAPSYLTGEWNLGRLLSMAARIVEHEWNSWLQELQLTHAGLLALHALRDGPLSQRELAARCSVEEQTMSRIVAKLVRAGYVTKEPDPHDRRRRRIAMTARGKDIYRAANSGDPIARLVADAVDDPEHLWHMLRSIIERHRPGELTIPGNPGDPE</sequence>
<dbReference type="InterPro" id="IPR023187">
    <property type="entry name" value="Tscrpt_reg_MarR-type_CS"/>
</dbReference>
<accession>A0LRR0</accession>
<dbReference type="RefSeq" id="WP_011719183.1">
    <property type="nucleotide sequence ID" value="NC_008578.1"/>
</dbReference>
<dbReference type="SMART" id="SM00347">
    <property type="entry name" value="HTH_MARR"/>
    <property type="match status" value="1"/>
</dbReference>
<dbReference type="STRING" id="351607.Acel_0346"/>
<reference evidence="5 6" key="1">
    <citation type="journal article" date="2009" name="Genome Res.">
        <title>Complete genome of the cellulolytic thermophile Acidothermus cellulolyticus 11B provides insights into its ecophysiological and evolutionary adaptations.</title>
        <authorList>
            <person name="Barabote R.D."/>
            <person name="Xie G."/>
            <person name="Leu D.H."/>
            <person name="Normand P."/>
            <person name="Necsulea A."/>
            <person name="Daubin V."/>
            <person name="Medigue C."/>
            <person name="Adney W.S."/>
            <person name="Xu X.C."/>
            <person name="Lapidus A."/>
            <person name="Parales R.E."/>
            <person name="Detter C."/>
            <person name="Pujic P."/>
            <person name="Bruce D."/>
            <person name="Lavire C."/>
            <person name="Challacombe J.F."/>
            <person name="Brettin T.S."/>
            <person name="Berry A.M."/>
        </authorList>
    </citation>
    <scope>NUCLEOTIDE SEQUENCE [LARGE SCALE GENOMIC DNA]</scope>
    <source>
        <strain evidence="6">ATCC 43068 / DSM 8971 / 11B</strain>
    </source>
</reference>
<dbReference type="PROSITE" id="PS50995">
    <property type="entry name" value="HTH_MARR_2"/>
    <property type="match status" value="1"/>
</dbReference>
<dbReference type="PANTHER" id="PTHR33164:SF43">
    <property type="entry name" value="HTH-TYPE TRANSCRIPTIONAL REPRESSOR YETL"/>
    <property type="match status" value="1"/>
</dbReference>
<dbReference type="GO" id="GO:0003677">
    <property type="term" value="F:DNA binding"/>
    <property type="evidence" value="ECO:0007669"/>
    <property type="project" value="UniProtKB-KW"/>
</dbReference>
<evidence type="ECO:0000313" key="5">
    <source>
        <dbReference type="EMBL" id="ABK52120.1"/>
    </source>
</evidence>
<dbReference type="Proteomes" id="UP000008221">
    <property type="component" value="Chromosome"/>
</dbReference>
<dbReference type="InterPro" id="IPR036390">
    <property type="entry name" value="WH_DNA-bd_sf"/>
</dbReference>
<protein>
    <submittedName>
        <fullName evidence="5">Transcriptional regulator, MarR family</fullName>
    </submittedName>
</protein>
<dbReference type="CDD" id="cd00090">
    <property type="entry name" value="HTH_ARSR"/>
    <property type="match status" value="1"/>
</dbReference>
<dbReference type="KEGG" id="ace:Acel_0346"/>
<keyword evidence="6" id="KW-1185">Reference proteome</keyword>
<dbReference type="Gene3D" id="1.10.10.10">
    <property type="entry name" value="Winged helix-like DNA-binding domain superfamily/Winged helix DNA-binding domain"/>
    <property type="match status" value="1"/>
</dbReference>
<dbReference type="InParanoid" id="A0LRR0"/>
<dbReference type="PRINTS" id="PR00598">
    <property type="entry name" value="HTHMARR"/>
</dbReference>
<evidence type="ECO:0000313" key="6">
    <source>
        <dbReference type="Proteomes" id="UP000008221"/>
    </source>
</evidence>
<feature type="domain" description="HTH marR-type" evidence="4">
    <location>
        <begin position="26"/>
        <end position="154"/>
    </location>
</feature>
<proteinExistence type="predicted"/>
<evidence type="ECO:0000256" key="1">
    <source>
        <dbReference type="ARBA" id="ARBA00023015"/>
    </source>
</evidence>
<dbReference type="InterPro" id="IPR000835">
    <property type="entry name" value="HTH_MarR-typ"/>
</dbReference>
<dbReference type="Pfam" id="PF12802">
    <property type="entry name" value="MarR_2"/>
    <property type="match status" value="1"/>
</dbReference>
<dbReference type="InterPro" id="IPR036388">
    <property type="entry name" value="WH-like_DNA-bd_sf"/>
</dbReference>
<evidence type="ECO:0000259" key="4">
    <source>
        <dbReference type="PROSITE" id="PS50995"/>
    </source>
</evidence>
<dbReference type="InterPro" id="IPR039422">
    <property type="entry name" value="MarR/SlyA-like"/>
</dbReference>
<keyword evidence="2" id="KW-0238">DNA-binding</keyword>
<dbReference type="AlphaFoldDB" id="A0LRR0"/>
<dbReference type="PANTHER" id="PTHR33164">
    <property type="entry name" value="TRANSCRIPTIONAL REGULATOR, MARR FAMILY"/>
    <property type="match status" value="1"/>
</dbReference>
<keyword evidence="3" id="KW-0804">Transcription</keyword>
<gene>
    <name evidence="5" type="ordered locus">Acel_0346</name>
</gene>
<dbReference type="GO" id="GO:0006950">
    <property type="term" value="P:response to stress"/>
    <property type="evidence" value="ECO:0007669"/>
    <property type="project" value="TreeGrafter"/>
</dbReference>
<evidence type="ECO:0000256" key="2">
    <source>
        <dbReference type="ARBA" id="ARBA00023125"/>
    </source>
</evidence>
<dbReference type="InterPro" id="IPR011991">
    <property type="entry name" value="ArsR-like_HTH"/>
</dbReference>
<name>A0LRR0_ACIC1</name>
<evidence type="ECO:0000256" key="3">
    <source>
        <dbReference type="ARBA" id="ARBA00023163"/>
    </source>
</evidence>